<protein>
    <recommendedName>
        <fullName evidence="11">Transporter</fullName>
    </recommendedName>
</protein>
<comment type="similarity">
    <text evidence="2">Belongs to the outer membrane factor (OMF) (TC 1.B.17) family.</text>
</comment>
<dbReference type="InterPro" id="IPR051906">
    <property type="entry name" value="TolC-like"/>
</dbReference>
<evidence type="ECO:0000256" key="8">
    <source>
        <dbReference type="SAM" id="SignalP"/>
    </source>
</evidence>
<reference evidence="9 10" key="1">
    <citation type="submission" date="2016-11" db="EMBL/GenBank/DDBJ databases">
        <title>Mixed transmission modes and dynamic genome evolution in an obligate animal-bacterial symbiosis.</title>
        <authorList>
            <person name="Russell S.L."/>
            <person name="Corbett-Detig R.B."/>
            <person name="Cavanaugh C.M."/>
        </authorList>
    </citation>
    <scope>NUCLEOTIDE SEQUENCE [LARGE SCALE GENOMIC DNA]</scope>
    <source>
        <strain evidence="9">Se-Cadez</strain>
    </source>
</reference>
<dbReference type="PANTHER" id="PTHR30026">
    <property type="entry name" value="OUTER MEMBRANE PROTEIN TOLC"/>
    <property type="match status" value="1"/>
</dbReference>
<evidence type="ECO:0000256" key="6">
    <source>
        <dbReference type="ARBA" id="ARBA00023136"/>
    </source>
</evidence>
<dbReference type="InterPro" id="IPR003423">
    <property type="entry name" value="OMP_efflux"/>
</dbReference>
<accession>A0A1T2KUD3</accession>
<dbReference type="Proteomes" id="UP000190896">
    <property type="component" value="Unassembled WGS sequence"/>
</dbReference>
<dbReference type="GO" id="GO:1990281">
    <property type="term" value="C:efflux pump complex"/>
    <property type="evidence" value="ECO:0007669"/>
    <property type="project" value="TreeGrafter"/>
</dbReference>
<evidence type="ECO:0000256" key="7">
    <source>
        <dbReference type="ARBA" id="ARBA00023237"/>
    </source>
</evidence>
<feature type="signal peptide" evidence="8">
    <location>
        <begin position="1"/>
        <end position="21"/>
    </location>
</feature>
<dbReference type="SUPFAM" id="SSF56954">
    <property type="entry name" value="Outer membrane efflux proteins (OEP)"/>
    <property type="match status" value="1"/>
</dbReference>
<evidence type="ECO:0000256" key="2">
    <source>
        <dbReference type="ARBA" id="ARBA00007613"/>
    </source>
</evidence>
<evidence type="ECO:0000256" key="3">
    <source>
        <dbReference type="ARBA" id="ARBA00022448"/>
    </source>
</evidence>
<keyword evidence="4" id="KW-1134">Transmembrane beta strand</keyword>
<comment type="subcellular location">
    <subcellularLocation>
        <location evidence="1">Cell outer membrane</location>
    </subcellularLocation>
</comment>
<dbReference type="Pfam" id="PF02321">
    <property type="entry name" value="OEP"/>
    <property type="match status" value="1"/>
</dbReference>
<dbReference type="GO" id="GO:0009279">
    <property type="term" value="C:cell outer membrane"/>
    <property type="evidence" value="ECO:0007669"/>
    <property type="project" value="UniProtKB-SubCell"/>
</dbReference>
<evidence type="ECO:0000256" key="4">
    <source>
        <dbReference type="ARBA" id="ARBA00022452"/>
    </source>
</evidence>
<evidence type="ECO:0000313" key="9">
    <source>
        <dbReference type="EMBL" id="OOZ36432.1"/>
    </source>
</evidence>
<dbReference type="PANTHER" id="PTHR30026:SF20">
    <property type="entry name" value="OUTER MEMBRANE PROTEIN TOLC"/>
    <property type="match status" value="1"/>
</dbReference>
<dbReference type="EMBL" id="MPRJ01000039">
    <property type="protein sequence ID" value="OOZ36432.1"/>
    <property type="molecule type" value="Genomic_DNA"/>
</dbReference>
<keyword evidence="3" id="KW-0813">Transport</keyword>
<dbReference type="GO" id="GO:0015562">
    <property type="term" value="F:efflux transmembrane transporter activity"/>
    <property type="evidence" value="ECO:0007669"/>
    <property type="project" value="InterPro"/>
</dbReference>
<feature type="chain" id="PRO_5012549396" description="Transporter" evidence="8">
    <location>
        <begin position="22"/>
        <end position="435"/>
    </location>
</feature>
<evidence type="ECO:0000256" key="5">
    <source>
        <dbReference type="ARBA" id="ARBA00022692"/>
    </source>
</evidence>
<gene>
    <name evidence="9" type="ORF">BOW51_07100</name>
</gene>
<name>A0A1T2KUD3_9GAMM</name>
<evidence type="ECO:0008006" key="11">
    <source>
        <dbReference type="Google" id="ProtNLM"/>
    </source>
</evidence>
<dbReference type="GO" id="GO:0015288">
    <property type="term" value="F:porin activity"/>
    <property type="evidence" value="ECO:0007669"/>
    <property type="project" value="TreeGrafter"/>
</dbReference>
<keyword evidence="7" id="KW-0998">Cell outer membrane</keyword>
<sequence length="435" mass="49272">MKSCIMATLAAIFLPVSAALANDTPLPQPLTLPFALSLADEAHPELEQYRARLEAAEAYGEEVNALDDFKIGLEAQLRLIEPSHKAQDDTRNDSRIKLKLQKKLYDFGRTEAARHAAESAHLGRQWDYMDARQKRRLEIMENFFKVILADLQYLRDNEVMTMAFLRWKKLQDTQETGKVSDIDLLEKENIFRREFKKRTLTENQQRISRSRLAISLNRPEDLPSQLEPPVLGSLKRELGEIEDLTRQALNNNPHLKALRARVAAAQQDVEYARAGGRPTIRGEVEAPAYNKVTGSRDPLAAAVILEVPLSSGSAVDAGVARKQAVLRERRAQLLHAEQDVRQAVLELWLELKSLKVHMDEMNALADYRELYLDRSRALYELEVKSDLGDAESRIVDVQLQRAQTEFDMAMAWGRLDALTGKLIAVDQQVSRGEGE</sequence>
<keyword evidence="5" id="KW-0812">Transmembrane</keyword>
<evidence type="ECO:0000256" key="1">
    <source>
        <dbReference type="ARBA" id="ARBA00004442"/>
    </source>
</evidence>
<keyword evidence="6" id="KW-0472">Membrane</keyword>
<organism evidence="9 10">
    <name type="scientific">Solemya velesiana gill symbiont</name>
    <dbReference type="NCBI Taxonomy" id="1918948"/>
    <lineage>
        <taxon>Bacteria</taxon>
        <taxon>Pseudomonadati</taxon>
        <taxon>Pseudomonadota</taxon>
        <taxon>Gammaproteobacteria</taxon>
        <taxon>sulfur-oxidizing symbionts</taxon>
    </lineage>
</organism>
<proteinExistence type="inferred from homology"/>
<keyword evidence="10" id="KW-1185">Reference proteome</keyword>
<evidence type="ECO:0000313" key="10">
    <source>
        <dbReference type="Proteomes" id="UP000190896"/>
    </source>
</evidence>
<dbReference type="AlphaFoldDB" id="A0A1T2KUD3"/>
<keyword evidence="8" id="KW-0732">Signal</keyword>
<dbReference type="Gene3D" id="1.20.1600.10">
    <property type="entry name" value="Outer membrane efflux proteins (OEP)"/>
    <property type="match status" value="1"/>
</dbReference>
<comment type="caution">
    <text evidence="9">The sequence shown here is derived from an EMBL/GenBank/DDBJ whole genome shotgun (WGS) entry which is preliminary data.</text>
</comment>